<name>A0AB34KIR3_9PEZI</name>
<dbReference type="Pfam" id="PF07876">
    <property type="entry name" value="Dabb"/>
    <property type="match status" value="1"/>
</dbReference>
<evidence type="ECO:0000256" key="1">
    <source>
        <dbReference type="ARBA" id="ARBA00011738"/>
    </source>
</evidence>
<dbReference type="InterPro" id="IPR044662">
    <property type="entry name" value="HS1/DABB1-like"/>
</dbReference>
<dbReference type="AlphaFoldDB" id="A0AB34KIR3"/>
<comment type="subunit">
    <text evidence="1">Homodimer.</text>
</comment>
<dbReference type="PROSITE" id="PS51502">
    <property type="entry name" value="S_R_A_B_BARREL"/>
    <property type="match status" value="1"/>
</dbReference>
<evidence type="ECO:0000259" key="2">
    <source>
        <dbReference type="PROSITE" id="PS51502"/>
    </source>
</evidence>
<dbReference type="Gene3D" id="3.30.70.100">
    <property type="match status" value="1"/>
</dbReference>
<dbReference type="PANTHER" id="PTHR33178:SF10">
    <property type="entry name" value="STRESS-RESPONSE A_B BARREL DOMAIN-CONTAINING PROTEIN"/>
    <property type="match status" value="1"/>
</dbReference>
<evidence type="ECO:0000313" key="4">
    <source>
        <dbReference type="Proteomes" id="UP000803884"/>
    </source>
</evidence>
<proteinExistence type="predicted"/>
<dbReference type="RefSeq" id="XP_069228114.1">
    <property type="nucleotide sequence ID" value="XM_069374854.1"/>
</dbReference>
<dbReference type="EMBL" id="JAAQHG020000022">
    <property type="protein sequence ID" value="KAL1585008.1"/>
    <property type="molecule type" value="Genomic_DNA"/>
</dbReference>
<dbReference type="InterPro" id="IPR011008">
    <property type="entry name" value="Dimeric_a/b-barrel"/>
</dbReference>
<comment type="caution">
    <text evidence="3">The sequence shown here is derived from an EMBL/GenBank/DDBJ whole genome shotgun (WGS) entry which is preliminary data.</text>
</comment>
<dbReference type="Proteomes" id="UP000803884">
    <property type="component" value="Unassembled WGS sequence"/>
</dbReference>
<sequence>MIGCTRSQCMISPSKSLHVENTSISISSKSIVHCNAGALRQPTATMPILHIVLFEFKPSTTHAQVEDVCKRMVGLAEKCVHPTSQKPYMKSHGGGRDNSPEGHQGGFSHGFICEFQNTEDRKYYLEKDPAHLEFVASLDGIIQNARVVDFEPGVF</sequence>
<dbReference type="GeneID" id="96007692"/>
<keyword evidence="4" id="KW-1185">Reference proteome</keyword>
<organism evidence="3 4">
    <name type="scientific">Cladosporium halotolerans</name>
    <dbReference type="NCBI Taxonomy" id="1052096"/>
    <lineage>
        <taxon>Eukaryota</taxon>
        <taxon>Fungi</taxon>
        <taxon>Dikarya</taxon>
        <taxon>Ascomycota</taxon>
        <taxon>Pezizomycotina</taxon>
        <taxon>Dothideomycetes</taxon>
        <taxon>Dothideomycetidae</taxon>
        <taxon>Cladosporiales</taxon>
        <taxon>Cladosporiaceae</taxon>
        <taxon>Cladosporium</taxon>
    </lineage>
</organism>
<dbReference type="PANTHER" id="PTHR33178">
    <property type="match status" value="1"/>
</dbReference>
<reference evidence="3 4" key="1">
    <citation type="journal article" date="2020" name="Microbiol. Resour. Announc.">
        <title>Draft Genome Sequence of a Cladosporium Species Isolated from the Mesophotic Ascidian Didemnum maculosum.</title>
        <authorList>
            <person name="Gioti A."/>
            <person name="Siaperas R."/>
            <person name="Nikolaivits E."/>
            <person name="Le Goff G."/>
            <person name="Ouazzani J."/>
            <person name="Kotoulas G."/>
            <person name="Topakas E."/>
        </authorList>
    </citation>
    <scope>NUCLEOTIDE SEQUENCE [LARGE SCALE GENOMIC DNA]</scope>
    <source>
        <strain evidence="3 4">TM138-S3</strain>
    </source>
</reference>
<accession>A0AB34KIR3</accession>
<protein>
    <recommendedName>
        <fullName evidence="2">Stress-response A/B barrel domain-containing protein</fullName>
    </recommendedName>
</protein>
<gene>
    <name evidence="3" type="ORF">WHR41_06249</name>
</gene>
<feature type="domain" description="Stress-response A/B barrel" evidence="2">
    <location>
        <begin position="48"/>
        <end position="150"/>
    </location>
</feature>
<dbReference type="SMART" id="SM00886">
    <property type="entry name" value="Dabb"/>
    <property type="match status" value="1"/>
</dbReference>
<dbReference type="InterPro" id="IPR013097">
    <property type="entry name" value="Dabb"/>
</dbReference>
<evidence type="ECO:0000313" key="3">
    <source>
        <dbReference type="EMBL" id="KAL1585008.1"/>
    </source>
</evidence>
<dbReference type="SUPFAM" id="SSF54909">
    <property type="entry name" value="Dimeric alpha+beta barrel"/>
    <property type="match status" value="1"/>
</dbReference>